<dbReference type="EMBL" id="CP043499">
    <property type="protein sequence ID" value="QFY64106.1"/>
    <property type="molecule type" value="Genomic_DNA"/>
</dbReference>
<keyword evidence="9" id="KW-0614">Plasmid</keyword>
<dbReference type="Pfam" id="PF21338">
    <property type="entry name" value="Top1B_N_bact"/>
    <property type="match status" value="1"/>
</dbReference>
<dbReference type="Gene3D" id="3.90.15.10">
    <property type="entry name" value="Topoisomerase I, Chain A, domain 3"/>
    <property type="match status" value="1"/>
</dbReference>
<dbReference type="PROSITE" id="PS52038">
    <property type="entry name" value="TOPO_IB_2"/>
    <property type="match status" value="1"/>
</dbReference>
<dbReference type="InterPro" id="IPR014711">
    <property type="entry name" value="TopoI_cat_a-hlx-sub_euk"/>
</dbReference>
<dbReference type="KEGG" id="rgr:FZ934_24600"/>
<dbReference type="PRINTS" id="PR00416">
    <property type="entry name" value="EUTPISMRASEI"/>
</dbReference>
<evidence type="ECO:0000313" key="10">
    <source>
        <dbReference type="Proteomes" id="UP000326881"/>
    </source>
</evidence>
<name>A0A5Q0CE97_9HYPH</name>
<accession>A0A5Q0CE97</accession>
<dbReference type="EC" id="5.6.2.1" evidence="3"/>
<evidence type="ECO:0000259" key="8">
    <source>
        <dbReference type="Pfam" id="PF21338"/>
    </source>
</evidence>
<evidence type="ECO:0000256" key="6">
    <source>
        <dbReference type="ARBA" id="ARBA00023235"/>
    </source>
</evidence>
<dbReference type="SUPFAM" id="SSF56349">
    <property type="entry name" value="DNA breaking-rejoining enzymes"/>
    <property type="match status" value="1"/>
</dbReference>
<reference evidence="9 10" key="1">
    <citation type="submission" date="2019-08" db="EMBL/GenBank/DDBJ databases">
        <title>Prosopis cineraria nodule microbiome.</title>
        <authorList>
            <person name="Ali R."/>
            <person name="Chaluvadi S.R."/>
            <person name="Wang X."/>
        </authorList>
    </citation>
    <scope>NUCLEOTIDE SEQUENCE [LARGE SCALE GENOMIC DNA]</scope>
    <source>
        <strain evidence="9 10">BG7</strain>
        <plasmid evidence="9 10">unnamed</plasmid>
    </source>
</reference>
<comment type="catalytic activity">
    <reaction evidence="1">
        <text>ATP-independent breakage of single-stranded DNA, followed by passage and rejoining.</text>
        <dbReference type="EC" id="5.6.2.1"/>
    </reaction>
</comment>
<dbReference type="GO" id="GO:0006265">
    <property type="term" value="P:DNA topological change"/>
    <property type="evidence" value="ECO:0007669"/>
    <property type="project" value="InterPro"/>
</dbReference>
<proteinExistence type="inferred from homology"/>
<evidence type="ECO:0000256" key="5">
    <source>
        <dbReference type="ARBA" id="ARBA00023125"/>
    </source>
</evidence>
<dbReference type="Pfam" id="PF01028">
    <property type="entry name" value="Topoisom_I"/>
    <property type="match status" value="1"/>
</dbReference>
<dbReference type="OrthoDB" id="9778962at2"/>
<dbReference type="InterPro" id="IPR035447">
    <property type="entry name" value="DNA_topo_I_N_sf"/>
</dbReference>
<protein>
    <recommendedName>
        <fullName evidence="3">DNA topoisomerase</fullName>
        <ecNumber evidence="3">5.6.2.1</ecNumber>
    </recommendedName>
</protein>
<gene>
    <name evidence="9" type="ORF">FZ934_24600</name>
</gene>
<dbReference type="Proteomes" id="UP000326881">
    <property type="component" value="Plasmid unnamed"/>
</dbReference>
<dbReference type="InterPro" id="IPR013500">
    <property type="entry name" value="TopoI_cat_euk"/>
</dbReference>
<evidence type="ECO:0000313" key="9">
    <source>
        <dbReference type="EMBL" id="QFY64106.1"/>
    </source>
</evidence>
<dbReference type="Gene3D" id="1.10.132.120">
    <property type="match status" value="1"/>
</dbReference>
<dbReference type="InterPro" id="IPR011010">
    <property type="entry name" value="DNA_brk_join_enz"/>
</dbReference>
<dbReference type="GO" id="GO:0003917">
    <property type="term" value="F:DNA topoisomerase type I (single strand cut, ATP-independent) activity"/>
    <property type="evidence" value="ECO:0007669"/>
    <property type="project" value="UniProtKB-EC"/>
</dbReference>
<dbReference type="Gene3D" id="3.30.66.10">
    <property type="entry name" value="DNA topoisomerase I domain"/>
    <property type="match status" value="1"/>
</dbReference>
<keyword evidence="10" id="KW-1185">Reference proteome</keyword>
<keyword evidence="6 9" id="KW-0413">Isomerase</keyword>
<dbReference type="InterPro" id="IPR049331">
    <property type="entry name" value="Top1B_N_bact"/>
</dbReference>
<comment type="similarity">
    <text evidence="2">Belongs to the type IB topoisomerase family.</text>
</comment>
<organism evidence="9 10">
    <name type="scientific">Rhizobium grahamii</name>
    <dbReference type="NCBI Taxonomy" id="1120045"/>
    <lineage>
        <taxon>Bacteria</taxon>
        <taxon>Pseudomonadati</taxon>
        <taxon>Pseudomonadota</taxon>
        <taxon>Alphaproteobacteria</taxon>
        <taxon>Hyphomicrobiales</taxon>
        <taxon>Rhizobiaceae</taxon>
        <taxon>Rhizobium/Agrobacterium group</taxon>
        <taxon>Rhizobium</taxon>
    </lineage>
</organism>
<sequence>MSTDRYQFRETQPENGLTEVVYSPQIEEGISRKAGKRGFLYYGPDGKRIRDRSEIERLNALAIPPAYTDVCINANPLAHLQATGIDARGRKQYRYHPDWLAERERAKFERLVEFGDRLPAIRERVDTDLTAKGLSMNKAVATVVWMLDKLYIRVGNLHYAEANGSFGLTTLRRRHIRIDGFTVLFRFKGKSGKEWNLAHADRRIAGVIRRLQDLPGQHLFKYLGPDGEYRQILSQDVNAYIREAAGEDFSSKQFRTWGATCMAAAALAPVAVGNSKRQITSQINAAIDAVAAKLVNTRAVCRSSYIHPAVFDDFRAGRLAELVSMRPSRSKRLTTWMNDEEIRTLRWLKTRLPA</sequence>
<evidence type="ECO:0000256" key="4">
    <source>
        <dbReference type="ARBA" id="ARBA00023029"/>
    </source>
</evidence>
<keyword evidence="4" id="KW-0799">Topoisomerase</keyword>
<dbReference type="SUPFAM" id="SSF55869">
    <property type="entry name" value="DNA topoisomerase I domain"/>
    <property type="match status" value="1"/>
</dbReference>
<evidence type="ECO:0000259" key="7">
    <source>
        <dbReference type="Pfam" id="PF01028"/>
    </source>
</evidence>
<feature type="domain" description="DNA topoisomerase IB N-terminal" evidence="8">
    <location>
        <begin position="38"/>
        <end position="86"/>
    </location>
</feature>
<dbReference type="GO" id="GO:0003677">
    <property type="term" value="F:DNA binding"/>
    <property type="evidence" value="ECO:0007669"/>
    <property type="project" value="UniProtKB-KW"/>
</dbReference>
<dbReference type="InterPro" id="IPR001631">
    <property type="entry name" value="TopoI"/>
</dbReference>
<evidence type="ECO:0000256" key="3">
    <source>
        <dbReference type="ARBA" id="ARBA00012891"/>
    </source>
</evidence>
<geneLocation type="plasmid" evidence="9 10">
    <name>unnamed</name>
</geneLocation>
<keyword evidence="5" id="KW-0238">DNA-binding</keyword>
<dbReference type="AlphaFoldDB" id="A0A5Q0CE97"/>
<evidence type="ECO:0000256" key="1">
    <source>
        <dbReference type="ARBA" id="ARBA00000213"/>
    </source>
</evidence>
<feature type="domain" description="DNA topoisomerase I catalytic core eukaryotic-type" evidence="7">
    <location>
        <begin position="101"/>
        <end position="309"/>
    </location>
</feature>
<evidence type="ECO:0000256" key="2">
    <source>
        <dbReference type="ARBA" id="ARBA00006645"/>
    </source>
</evidence>
<dbReference type="RefSeq" id="WP_153274022.1">
    <property type="nucleotide sequence ID" value="NZ_CP043499.1"/>
</dbReference>